<comment type="subcellular location">
    <subcellularLocation>
        <location evidence="1">Nucleus</location>
    </subcellularLocation>
</comment>
<proteinExistence type="predicted"/>
<feature type="compositionally biased region" description="Polar residues" evidence="5">
    <location>
        <begin position="305"/>
        <end position="320"/>
    </location>
</feature>
<dbReference type="InterPro" id="IPR038491">
    <property type="entry name" value="Velvet_dom_sf"/>
</dbReference>
<keyword evidence="3" id="KW-0804">Transcription</keyword>
<keyword evidence="8" id="KW-1185">Reference proteome</keyword>
<feature type="compositionally biased region" description="Polar residues" evidence="5">
    <location>
        <begin position="385"/>
        <end position="398"/>
    </location>
</feature>
<evidence type="ECO:0000313" key="7">
    <source>
        <dbReference type="EMBL" id="KAJ1919465.1"/>
    </source>
</evidence>
<feature type="compositionally biased region" description="Polar residues" evidence="5">
    <location>
        <begin position="442"/>
        <end position="461"/>
    </location>
</feature>
<evidence type="ECO:0000256" key="5">
    <source>
        <dbReference type="SAM" id="MobiDB-lite"/>
    </source>
</evidence>
<feature type="compositionally biased region" description="Low complexity" evidence="5">
    <location>
        <begin position="415"/>
        <end position="426"/>
    </location>
</feature>
<feature type="domain" description="Velvet" evidence="6">
    <location>
        <begin position="1"/>
        <end position="116"/>
    </location>
</feature>
<dbReference type="PROSITE" id="PS51821">
    <property type="entry name" value="VELVET"/>
    <property type="match status" value="1"/>
</dbReference>
<dbReference type="InterPro" id="IPR021740">
    <property type="entry name" value="Velvet"/>
</dbReference>
<dbReference type="InterPro" id="IPR037525">
    <property type="entry name" value="Velvet_dom"/>
</dbReference>
<reference evidence="7" key="1">
    <citation type="submission" date="2022-07" db="EMBL/GenBank/DDBJ databases">
        <title>Phylogenomic reconstructions and comparative analyses of Kickxellomycotina fungi.</title>
        <authorList>
            <person name="Reynolds N.K."/>
            <person name="Stajich J.E."/>
            <person name="Barry K."/>
            <person name="Grigoriev I.V."/>
            <person name="Crous P."/>
            <person name="Smith M.E."/>
        </authorList>
    </citation>
    <scope>NUCLEOTIDE SEQUENCE</scope>
    <source>
        <strain evidence="7">NBRC 100468</strain>
    </source>
</reference>
<evidence type="ECO:0000256" key="2">
    <source>
        <dbReference type="ARBA" id="ARBA00023015"/>
    </source>
</evidence>
<evidence type="ECO:0000256" key="4">
    <source>
        <dbReference type="ARBA" id="ARBA00023242"/>
    </source>
</evidence>
<dbReference type="AlphaFoldDB" id="A0A9W8A2C2"/>
<dbReference type="EMBL" id="JANBPU010000026">
    <property type="protein sequence ID" value="KAJ1919465.1"/>
    <property type="molecule type" value="Genomic_DNA"/>
</dbReference>
<keyword evidence="2" id="KW-0805">Transcription regulation</keyword>
<feature type="compositionally biased region" description="Polar residues" evidence="5">
    <location>
        <begin position="191"/>
        <end position="208"/>
    </location>
</feature>
<evidence type="ECO:0000256" key="3">
    <source>
        <dbReference type="ARBA" id="ARBA00023163"/>
    </source>
</evidence>
<comment type="caution">
    <text evidence="7">The sequence shown here is derived from an EMBL/GenBank/DDBJ whole genome shotgun (WGS) entry which is preliminary data.</text>
</comment>
<feature type="region of interest" description="Disordered" evidence="5">
    <location>
        <begin position="117"/>
        <end position="227"/>
    </location>
</feature>
<accession>A0A9W8A2C2</accession>
<dbReference type="Pfam" id="PF11754">
    <property type="entry name" value="Velvet"/>
    <property type="match status" value="1"/>
</dbReference>
<protein>
    <recommendedName>
        <fullName evidence="6">Velvet domain-containing protein</fullName>
    </recommendedName>
</protein>
<feature type="compositionally biased region" description="Polar residues" evidence="5">
    <location>
        <begin position="345"/>
        <end position="362"/>
    </location>
</feature>
<evidence type="ECO:0000313" key="8">
    <source>
        <dbReference type="Proteomes" id="UP001150538"/>
    </source>
</evidence>
<dbReference type="Proteomes" id="UP001150538">
    <property type="component" value="Unassembled WGS sequence"/>
</dbReference>
<feature type="region of interest" description="Disordered" evidence="5">
    <location>
        <begin position="243"/>
        <end position="266"/>
    </location>
</feature>
<dbReference type="Gene3D" id="2.60.40.3960">
    <property type="entry name" value="Velvet domain"/>
    <property type="match status" value="1"/>
</dbReference>
<dbReference type="OrthoDB" id="5599552at2759"/>
<dbReference type="PANTHER" id="PTHR33572">
    <property type="entry name" value="SPORE DEVELOPMENT REGULATOR VOSA"/>
    <property type="match status" value="1"/>
</dbReference>
<gene>
    <name evidence="7" type="ORF">H4219_001935</name>
</gene>
<sequence>MYATLMDESATQELIKLPERQARTMTGSVVSSLAHLKDIDGTEGAFFVFPDLSVRSEGSYRLKFSLFEIVGNYVYFCKAVTSEKFTVFSAKKFPGMEESTPLTKLFAEQGLKIRVRKEQNRLKGGRPKNFMENIGSPERQQGLHGRWPPPDPAHTAPGGPSLPPHLHHPSISMMEAPRRPPPVIDQHPATPRSSIELHQTNPPSSRVSGTDREWGMIDGRSLPPIPGVVRSGYPDARRNAGTISPLPASPHRYSQSPAHGAMPVHSPYSQQSQFQYYHRPQHHRQVHPSPSAGQTAFTLPYSPRTLPTSNTSESPVYSTTGHRHHRAQSTHGSADRRWAPYHIQPQYNHPSPYPYQSRNNSPVLPRHPHHYSSVHSPSSYYDTPQPHQHSLSATSPNFPRSPNPPITAGSGGGSSSTNTNNRGVGSLNIGHAVSSPIAPTAWDSTSSQNNNNSHCNVSSQVEQKRASSRIAVNDLLASDPSPNTSPKRRY</sequence>
<dbReference type="GO" id="GO:0005634">
    <property type="term" value="C:nucleus"/>
    <property type="evidence" value="ECO:0007669"/>
    <property type="project" value="UniProtKB-SubCell"/>
</dbReference>
<dbReference type="PANTHER" id="PTHR33572:SF18">
    <property type="entry name" value="SPORE DEVELOPMENT REGULATOR VOSA"/>
    <property type="match status" value="1"/>
</dbReference>
<keyword evidence="4" id="KW-0539">Nucleus</keyword>
<feature type="region of interest" description="Disordered" evidence="5">
    <location>
        <begin position="279"/>
        <end position="490"/>
    </location>
</feature>
<evidence type="ECO:0000259" key="6">
    <source>
        <dbReference type="PROSITE" id="PS51821"/>
    </source>
</evidence>
<name>A0A9W8A2C2_9FUNG</name>
<evidence type="ECO:0000256" key="1">
    <source>
        <dbReference type="ARBA" id="ARBA00004123"/>
    </source>
</evidence>
<feature type="compositionally biased region" description="Polar residues" evidence="5">
    <location>
        <begin position="480"/>
        <end position="490"/>
    </location>
</feature>
<organism evidence="7 8">
    <name type="scientific">Mycoemilia scoparia</name>
    <dbReference type="NCBI Taxonomy" id="417184"/>
    <lineage>
        <taxon>Eukaryota</taxon>
        <taxon>Fungi</taxon>
        <taxon>Fungi incertae sedis</taxon>
        <taxon>Zoopagomycota</taxon>
        <taxon>Kickxellomycotina</taxon>
        <taxon>Kickxellomycetes</taxon>
        <taxon>Kickxellales</taxon>
        <taxon>Kickxellaceae</taxon>
        <taxon>Mycoemilia</taxon>
    </lineage>
</organism>